<evidence type="ECO:0000256" key="1">
    <source>
        <dbReference type="SAM" id="Phobius"/>
    </source>
</evidence>
<organism evidence="2 3">
    <name type="scientific">Glycomyces harbinensis</name>
    <dbReference type="NCBI Taxonomy" id="58114"/>
    <lineage>
        <taxon>Bacteria</taxon>
        <taxon>Bacillati</taxon>
        <taxon>Actinomycetota</taxon>
        <taxon>Actinomycetes</taxon>
        <taxon>Glycomycetales</taxon>
        <taxon>Glycomycetaceae</taxon>
        <taxon>Glycomyces</taxon>
    </lineage>
</organism>
<feature type="transmembrane region" description="Helical" evidence="1">
    <location>
        <begin position="27"/>
        <end position="46"/>
    </location>
</feature>
<dbReference type="EMBL" id="FNAD01000006">
    <property type="protein sequence ID" value="SDD67875.1"/>
    <property type="molecule type" value="Genomic_DNA"/>
</dbReference>
<dbReference type="OrthoDB" id="5186955at2"/>
<proteinExistence type="predicted"/>
<evidence type="ECO:0000313" key="3">
    <source>
        <dbReference type="Proteomes" id="UP000198949"/>
    </source>
</evidence>
<reference evidence="3" key="1">
    <citation type="submission" date="2016-10" db="EMBL/GenBank/DDBJ databases">
        <authorList>
            <person name="Varghese N."/>
            <person name="Submissions S."/>
        </authorList>
    </citation>
    <scope>NUCLEOTIDE SEQUENCE [LARGE SCALE GENOMIC DNA]</scope>
    <source>
        <strain evidence="3">CGMCC 4.3516</strain>
    </source>
</reference>
<feature type="transmembrane region" description="Helical" evidence="1">
    <location>
        <begin position="66"/>
        <end position="85"/>
    </location>
</feature>
<accession>A0A1G6WS59</accession>
<dbReference type="Proteomes" id="UP000198949">
    <property type="component" value="Unassembled WGS sequence"/>
</dbReference>
<dbReference type="RefSeq" id="WP_091034475.1">
    <property type="nucleotide sequence ID" value="NZ_FNAD01000006.1"/>
</dbReference>
<feature type="transmembrane region" description="Helical" evidence="1">
    <location>
        <begin position="152"/>
        <end position="173"/>
    </location>
</feature>
<keyword evidence="1" id="KW-0472">Membrane</keyword>
<keyword evidence="1" id="KW-0812">Transmembrane</keyword>
<keyword evidence="3" id="KW-1185">Reference proteome</keyword>
<evidence type="ECO:0000313" key="2">
    <source>
        <dbReference type="EMBL" id="SDD67875.1"/>
    </source>
</evidence>
<feature type="transmembrane region" description="Helical" evidence="1">
    <location>
        <begin position="218"/>
        <end position="243"/>
    </location>
</feature>
<evidence type="ECO:0008006" key="4">
    <source>
        <dbReference type="Google" id="ProtNLM"/>
    </source>
</evidence>
<feature type="transmembrane region" description="Helical" evidence="1">
    <location>
        <begin position="97"/>
        <end position="118"/>
    </location>
</feature>
<gene>
    <name evidence="2" type="ORF">SAMN05216270_106152</name>
</gene>
<dbReference type="AlphaFoldDB" id="A0A1G6WS59"/>
<dbReference type="STRING" id="58114.SAMN05216270_106152"/>
<keyword evidence="1" id="KW-1133">Transmembrane helix</keyword>
<protein>
    <recommendedName>
        <fullName evidence="4">ABC-2 type transport system permease protein</fullName>
    </recommendedName>
</protein>
<name>A0A1G6WS59_9ACTN</name>
<sequence>MTAPANTRLPSRRYALGVGMAGEGVKYFRFWIAAAVLVSFLGPLAISRFNDIELSTWFYTANVAKWFTAFVGGGFVYALVPNMIAAGLTRRELSVSMGVFGAMWSLVLGACAVAGIAIERFYYDAMGWSQGIDADGAIAPIGSWGDTLAFAAVYPLLYLVYFAAGCVIGAASYRWESSGWLLLVPILPIVFSLDNALYDTEPFGPGWMGFLGRYMDEWGRGVVLAGIVLVALVLAAGAHRILIDIPLRSKKA</sequence>
<feature type="transmembrane region" description="Helical" evidence="1">
    <location>
        <begin position="180"/>
        <end position="198"/>
    </location>
</feature>